<dbReference type="Pfam" id="PF03418">
    <property type="entry name" value="Peptidase_A25"/>
    <property type="match status" value="1"/>
</dbReference>
<reference evidence="5" key="1">
    <citation type="submission" date="2022-08" db="EMBL/GenBank/DDBJ databases">
        <title>Draft genome sequence of Lysinibacillus sp. strain KH24.</title>
        <authorList>
            <person name="Kanbe H."/>
            <person name="Itoh H."/>
        </authorList>
    </citation>
    <scope>NUCLEOTIDE SEQUENCE</scope>
    <source>
        <strain evidence="5">KH24</strain>
    </source>
</reference>
<sequence length="339" mass="37838">MQNVNWQRTDLVDEAEEVVLHQTKEQKDKLEQASGVQIEDRHVGRVKITDVRVDATGEKGIGKKEGRYITLSIPTLTVDDQDGFQQMEKVLLQNFQQLHETITWSKDAKILIIGLGNRTITPDAIGPYLIDELHSLDEIDDKFVMYAPGVTGQTGYETGEFVAALAERLKPTLIIVVDALATRASERLCKTIQLTDTGIHPGSGVGNQRQEISAQTLGIPVTAIGIPTVVDAPVLIAGAVEMMLRSITTRIAERNKPSAKLSLTSWQPTSEQELDMTPIKPIFGEWVTWSKEERQQLFEETLASAHTQLMVTPKEADYWTERYAKLIASMLMTWAQDLE</sequence>
<keyword evidence="6" id="KW-1185">Reference proteome</keyword>
<evidence type="ECO:0000256" key="3">
    <source>
        <dbReference type="ARBA" id="ARBA00023145"/>
    </source>
</evidence>
<dbReference type="SUPFAM" id="SSF53163">
    <property type="entry name" value="HybD-like"/>
    <property type="match status" value="1"/>
</dbReference>
<evidence type="ECO:0000256" key="2">
    <source>
        <dbReference type="ARBA" id="ARBA00022801"/>
    </source>
</evidence>
<organism evidence="5 6">
    <name type="scientific">Lysinibacillus piscis</name>
    <dbReference type="NCBI Taxonomy" id="2518931"/>
    <lineage>
        <taxon>Bacteria</taxon>
        <taxon>Bacillati</taxon>
        <taxon>Bacillota</taxon>
        <taxon>Bacilli</taxon>
        <taxon>Bacillales</taxon>
        <taxon>Bacillaceae</taxon>
        <taxon>Lysinibacillus</taxon>
    </lineage>
</organism>
<keyword evidence="2 4" id="KW-0378">Hydrolase</keyword>
<keyword evidence="1 4" id="KW-0645">Protease</keyword>
<accession>A0ABQ5NJJ6</accession>
<name>A0ABQ5NJJ6_9BACI</name>
<dbReference type="EMBL" id="BRZA01000002">
    <property type="protein sequence ID" value="GLC88541.1"/>
    <property type="molecule type" value="Genomic_DNA"/>
</dbReference>
<evidence type="ECO:0000313" key="5">
    <source>
        <dbReference type="EMBL" id="GLC88541.1"/>
    </source>
</evidence>
<evidence type="ECO:0000256" key="4">
    <source>
        <dbReference type="HAMAP-Rule" id="MF_00626"/>
    </source>
</evidence>
<dbReference type="Proteomes" id="UP001065593">
    <property type="component" value="Unassembled WGS sequence"/>
</dbReference>
<keyword evidence="3 4" id="KW-0865">Zymogen</keyword>
<dbReference type="InterPro" id="IPR005080">
    <property type="entry name" value="Peptidase_A25"/>
</dbReference>
<evidence type="ECO:0000313" key="6">
    <source>
        <dbReference type="Proteomes" id="UP001065593"/>
    </source>
</evidence>
<dbReference type="EC" id="3.4.24.78" evidence="4"/>
<comment type="similarity">
    <text evidence="4">Belongs to the peptidase A25 family.</text>
</comment>
<gene>
    <name evidence="4 5" type="primary">gpr</name>
    <name evidence="5" type="ORF">LYSBPC_16680</name>
</gene>
<protein>
    <recommendedName>
        <fullName evidence="4">Germination protease</fullName>
        <ecNumber evidence="4">3.4.24.78</ecNumber>
    </recommendedName>
    <alternativeName>
        <fullName evidence="4">GPR endopeptidase</fullName>
    </alternativeName>
    <alternativeName>
        <fullName evidence="4">Germination proteinase</fullName>
    </alternativeName>
    <alternativeName>
        <fullName evidence="4">Spore protease</fullName>
    </alternativeName>
</protein>
<feature type="chain" id="PRO_5044938717" description="Germination protease" evidence="4">
    <location>
        <begin position="11"/>
        <end position="339"/>
    </location>
</feature>
<comment type="subunit">
    <text evidence="4">Homotetramer.</text>
</comment>
<comment type="catalytic activity">
    <reaction evidence="4">
        <text>Endopeptidase action with P4 Glu or Asp, P1 preferably Glu &gt; Asp, P1' hydrophobic and P2' Ala.</text>
        <dbReference type="EC" id="3.4.24.78"/>
    </reaction>
</comment>
<comment type="function">
    <text evidence="4">Initiates the rapid degradation of small, acid-soluble proteins during spore germination.</text>
</comment>
<dbReference type="Gene3D" id="3.40.50.1450">
    <property type="entry name" value="HybD-like"/>
    <property type="match status" value="1"/>
</dbReference>
<dbReference type="PIRSF" id="PIRSF019549">
    <property type="entry name" value="Peptidase_A25"/>
    <property type="match status" value="1"/>
</dbReference>
<dbReference type="HAMAP" id="MF_00626">
    <property type="entry name" value="Germination_prot"/>
    <property type="match status" value="1"/>
</dbReference>
<evidence type="ECO:0000256" key="1">
    <source>
        <dbReference type="ARBA" id="ARBA00022670"/>
    </source>
</evidence>
<comment type="PTM">
    <text evidence="4">Autoproteolytically processed. The inactive tetrameric zymogen termed p46 autoprocesses to a smaller form termed p41, which is active only during spore germination.</text>
</comment>
<feature type="propeptide" id="PRO_5044938716" evidence="4">
    <location>
        <begin position="1"/>
        <end position="10"/>
    </location>
</feature>
<proteinExistence type="inferred from homology"/>
<dbReference type="InterPro" id="IPR023430">
    <property type="entry name" value="Pept_HybD-like_dom_sf"/>
</dbReference>
<comment type="caution">
    <text evidence="5">The sequence shown here is derived from an EMBL/GenBank/DDBJ whole genome shotgun (WGS) entry which is preliminary data.</text>
</comment>
<dbReference type="GO" id="GO:0008233">
    <property type="term" value="F:peptidase activity"/>
    <property type="evidence" value="ECO:0007669"/>
    <property type="project" value="UniProtKB-KW"/>
</dbReference>
<dbReference type="RefSeq" id="WP_264988304.1">
    <property type="nucleotide sequence ID" value="NZ_BRZA01000002.1"/>
</dbReference>
<dbReference type="NCBIfam" id="TIGR01441">
    <property type="entry name" value="GPR"/>
    <property type="match status" value="1"/>
</dbReference>
<dbReference type="GO" id="GO:0006508">
    <property type="term" value="P:proteolysis"/>
    <property type="evidence" value="ECO:0007669"/>
    <property type="project" value="UniProtKB-KW"/>
</dbReference>